<dbReference type="GO" id="GO:0005634">
    <property type="term" value="C:nucleus"/>
    <property type="evidence" value="ECO:0007669"/>
    <property type="project" value="UniProtKB-SubCell"/>
</dbReference>
<reference evidence="6" key="1">
    <citation type="submission" date="2014-07" db="EMBL/GenBank/DDBJ databases">
        <title>Draft genome sequence of the yeast Pseudozyma antarctica JCM 10317 known as a producer of lipase B which used in a wide range of industrial applications.</title>
        <authorList>
            <person name="Morita T."/>
            <person name="Saika A."/>
            <person name="Koike H."/>
        </authorList>
    </citation>
    <scope>NUCLEOTIDE SEQUENCE</scope>
    <source>
        <strain evidence="6">JCM 10317</strain>
    </source>
</reference>
<dbReference type="GeneID" id="26303387"/>
<dbReference type="PANTHER" id="PTHR13948">
    <property type="entry name" value="RNA-BINDING PROTEIN"/>
    <property type="match status" value="1"/>
</dbReference>
<dbReference type="GO" id="GO:0003723">
    <property type="term" value="F:RNA binding"/>
    <property type="evidence" value="ECO:0007669"/>
    <property type="project" value="UniProtKB-KW"/>
</dbReference>
<gene>
    <name evidence="6" type="ORF">PAN0_005c2644</name>
</gene>
<keyword evidence="2" id="KW-0694">RNA-binding</keyword>
<evidence type="ECO:0000256" key="3">
    <source>
        <dbReference type="ARBA" id="ARBA00023242"/>
    </source>
</evidence>
<dbReference type="GO" id="GO:0000398">
    <property type="term" value="P:mRNA splicing, via spliceosome"/>
    <property type="evidence" value="ECO:0007669"/>
    <property type="project" value="TreeGrafter"/>
</dbReference>
<evidence type="ECO:0000313" key="7">
    <source>
        <dbReference type="Proteomes" id="UP000053758"/>
    </source>
</evidence>
<proteinExistence type="predicted"/>
<dbReference type="PANTHER" id="PTHR13948:SF3">
    <property type="entry name" value="FI21118P1"/>
    <property type="match status" value="1"/>
</dbReference>
<evidence type="ECO:0000256" key="1">
    <source>
        <dbReference type="ARBA" id="ARBA00004123"/>
    </source>
</evidence>
<comment type="subcellular location">
    <subcellularLocation>
        <location evidence="1">Nucleus</location>
    </subcellularLocation>
</comment>
<protein>
    <recommendedName>
        <fullName evidence="5">G-patch domain-containing protein</fullName>
    </recommendedName>
</protein>
<evidence type="ECO:0000259" key="5">
    <source>
        <dbReference type="PROSITE" id="PS50174"/>
    </source>
</evidence>
<evidence type="ECO:0000256" key="2">
    <source>
        <dbReference type="ARBA" id="ARBA00022884"/>
    </source>
</evidence>
<dbReference type="Proteomes" id="UP000053758">
    <property type="component" value="Unassembled WGS sequence"/>
</dbReference>
<dbReference type="SMART" id="SM00443">
    <property type="entry name" value="G_patch"/>
    <property type="match status" value="1"/>
</dbReference>
<feature type="domain" description="G-patch" evidence="5">
    <location>
        <begin position="272"/>
        <end position="318"/>
    </location>
</feature>
<feature type="compositionally biased region" description="Polar residues" evidence="4">
    <location>
        <begin position="331"/>
        <end position="340"/>
    </location>
</feature>
<dbReference type="AlphaFoldDB" id="A0A081CCN4"/>
<name>A0A081CCN4_PSEA2</name>
<keyword evidence="3" id="KW-0539">Nucleus</keyword>
<dbReference type="PROSITE" id="PS50174">
    <property type="entry name" value="G_PATCH"/>
    <property type="match status" value="1"/>
</dbReference>
<dbReference type="InterPro" id="IPR000467">
    <property type="entry name" value="G_patch_dom"/>
</dbReference>
<feature type="region of interest" description="Disordered" evidence="4">
    <location>
        <begin position="1"/>
        <end position="136"/>
    </location>
</feature>
<dbReference type="HOGENOM" id="CLU_771886_0_0_1"/>
<evidence type="ECO:0000313" key="6">
    <source>
        <dbReference type="EMBL" id="GAK64430.1"/>
    </source>
</evidence>
<dbReference type="EMBL" id="DF830072">
    <property type="protein sequence ID" value="GAK64430.1"/>
    <property type="molecule type" value="Genomic_DNA"/>
</dbReference>
<dbReference type="Pfam" id="PF01585">
    <property type="entry name" value="G-patch"/>
    <property type="match status" value="1"/>
</dbReference>
<feature type="compositionally biased region" description="Polar residues" evidence="4">
    <location>
        <begin position="1"/>
        <end position="15"/>
    </location>
</feature>
<keyword evidence="7" id="KW-1185">Reference proteome</keyword>
<evidence type="ECO:0000256" key="4">
    <source>
        <dbReference type="SAM" id="MobiDB-lite"/>
    </source>
</evidence>
<feature type="compositionally biased region" description="Basic and acidic residues" evidence="4">
    <location>
        <begin position="18"/>
        <end position="40"/>
    </location>
</feature>
<feature type="region of interest" description="Disordered" evidence="4">
    <location>
        <begin position="236"/>
        <end position="271"/>
    </location>
</feature>
<sequence length="364" mass="38942">MSHGSTPQHGQTLQRATHYVDRDDHVHAFDRSESWRGAERRRSRSPGALSHSGSSVPWADQRLPRADATPPAKPPATPKGASVKPPVSRPGATAATKRMATDITKWNRKQAELHEVSAASNSAEAGPSSERTSSAMEMSSEALARYDYKDLGRIACLLCQRKFKSADTLFRHESESQLHRDNLASADTCRQGVARKLEALASLTTPADNAIAVTAASSAPTQYRDRASERRAVFGTEAPPPSAASGAGKAFDAPKTVGGETVQSAPERRVGEENVGSKLLRMMGWTQGEGLGKGRQGTTEIVQTKIYRPGAGLGSAAPVPTANRPDGAESIASSRGSVTFQGYAHRARDRARERLAQRLDSTQP</sequence>
<feature type="region of interest" description="Disordered" evidence="4">
    <location>
        <begin position="310"/>
        <end position="349"/>
    </location>
</feature>
<dbReference type="RefSeq" id="XP_014657370.1">
    <property type="nucleotide sequence ID" value="XM_014801884.1"/>
</dbReference>
<accession>A0A081CCN4</accession>
<organism evidence="6">
    <name type="scientific">Pseudozyma antarctica</name>
    <name type="common">Yeast</name>
    <name type="synonym">Candida antarctica</name>
    <dbReference type="NCBI Taxonomy" id="84753"/>
    <lineage>
        <taxon>Eukaryota</taxon>
        <taxon>Fungi</taxon>
        <taxon>Dikarya</taxon>
        <taxon>Basidiomycota</taxon>
        <taxon>Ustilaginomycotina</taxon>
        <taxon>Ustilaginomycetes</taxon>
        <taxon>Ustilaginales</taxon>
        <taxon>Ustilaginaceae</taxon>
        <taxon>Moesziomyces</taxon>
    </lineage>
</organism>